<dbReference type="InterPro" id="IPR010081">
    <property type="entry name" value="DiNH2opropionate_NH3_lyase"/>
</dbReference>
<name>A0A381YRS9_9ZZZZ</name>
<dbReference type="PANTHER" id="PTHR42937">
    <property type="match status" value="1"/>
</dbReference>
<evidence type="ECO:0000259" key="1">
    <source>
        <dbReference type="Pfam" id="PF00291"/>
    </source>
</evidence>
<dbReference type="EMBL" id="UINC01018889">
    <property type="protein sequence ID" value="SVA79670.1"/>
    <property type="molecule type" value="Genomic_DNA"/>
</dbReference>
<accession>A0A381YRS9</accession>
<dbReference type="PANTHER" id="PTHR42937:SF1">
    <property type="entry name" value="DIAMINOPROPIONATE AMMONIA-LYASE"/>
    <property type="match status" value="1"/>
</dbReference>
<gene>
    <name evidence="2" type="ORF">METZ01_LOCUS132524</name>
</gene>
<dbReference type="SUPFAM" id="SSF53686">
    <property type="entry name" value="Tryptophan synthase beta subunit-like PLP-dependent enzymes"/>
    <property type="match status" value="1"/>
</dbReference>
<protein>
    <recommendedName>
        <fullName evidence="1">Tryptophan synthase beta chain-like PALP domain-containing protein</fullName>
    </recommendedName>
</protein>
<dbReference type="GO" id="GO:0008838">
    <property type="term" value="F:diaminopropionate ammonia-lyase activity"/>
    <property type="evidence" value="ECO:0007669"/>
    <property type="project" value="InterPro"/>
</dbReference>
<dbReference type="NCBIfam" id="TIGR01747">
    <property type="entry name" value="diampropi_NH3ly"/>
    <property type="match status" value="1"/>
</dbReference>
<evidence type="ECO:0000313" key="2">
    <source>
        <dbReference type="EMBL" id="SVA79670.1"/>
    </source>
</evidence>
<dbReference type="GO" id="GO:0030170">
    <property type="term" value="F:pyridoxal phosphate binding"/>
    <property type="evidence" value="ECO:0007669"/>
    <property type="project" value="InterPro"/>
</dbReference>
<organism evidence="2">
    <name type="scientific">marine metagenome</name>
    <dbReference type="NCBI Taxonomy" id="408172"/>
    <lineage>
        <taxon>unclassified sequences</taxon>
        <taxon>metagenomes</taxon>
        <taxon>ecological metagenomes</taxon>
    </lineage>
</organism>
<dbReference type="InterPro" id="IPR036052">
    <property type="entry name" value="TrpB-like_PALP_sf"/>
</dbReference>
<dbReference type="Pfam" id="PF00291">
    <property type="entry name" value="PALP"/>
    <property type="match status" value="1"/>
</dbReference>
<dbReference type="AlphaFoldDB" id="A0A381YRS9"/>
<dbReference type="Gene3D" id="3.40.50.1100">
    <property type="match status" value="2"/>
</dbReference>
<dbReference type="InterPro" id="IPR001926">
    <property type="entry name" value="TrpB-like_PALP"/>
</dbReference>
<reference evidence="2" key="1">
    <citation type="submission" date="2018-05" db="EMBL/GenBank/DDBJ databases">
        <authorList>
            <person name="Lanie J.A."/>
            <person name="Ng W.-L."/>
            <person name="Kazmierczak K.M."/>
            <person name="Andrzejewski T.M."/>
            <person name="Davidsen T.M."/>
            <person name="Wayne K.J."/>
            <person name="Tettelin H."/>
            <person name="Glass J.I."/>
            <person name="Rusch D."/>
            <person name="Podicherti R."/>
            <person name="Tsui H.-C.T."/>
            <person name="Winkler M.E."/>
        </authorList>
    </citation>
    <scope>NUCLEOTIDE SEQUENCE</scope>
</reference>
<dbReference type="NCBIfam" id="NF006058">
    <property type="entry name" value="PRK08206.1"/>
    <property type="match status" value="1"/>
</dbReference>
<feature type="domain" description="Tryptophan synthase beta chain-like PALP" evidence="1">
    <location>
        <begin position="49"/>
        <end position="363"/>
    </location>
</feature>
<sequence>MINQYKHLIHSTRHFENLNIQAGSDYRYQDILSLESFELANKEISSWDGYESTPLHSLSDLASDSGVSLIAYKDESHRFSLKSFKALGGAYAVANLLIKKLNEQGIEANSFDLIAGTYSEITSKITVCCATDGNHGRSVAWGAEKFGCNCEIYIHRTVSVVREEAIAKYGAIVNRIKGNYDESVHIAADVAKSNGYYVVSDTSYEGYTDIPKDVMQGYTVMVDEAMKQMEEVPTHVFLQGGVGGFPAAVVSYLVESLDCPPIFVVVEPTNADCLFQSAVNGEPTVVHGDLDTVMAGLACGEVSLLAWSILESYVPHFLSIQDDSISITMQLLANRDKPIVAGESAVAGLAGFLIACNDDNLKSKLMLNENSRILFFGTEGDTDEKMYGQLVGRSSEEVMNGYG</sequence>
<proteinExistence type="predicted"/>